<reference evidence="4" key="1">
    <citation type="submission" date="2022-07" db="EMBL/GenBank/DDBJ databases">
        <title>Genome analysis of Parmales, a sister group of diatoms, reveals the evolutionary specialization of diatoms from phago-mixotrophs to photoautotrophs.</title>
        <authorList>
            <person name="Ban H."/>
            <person name="Sato S."/>
            <person name="Yoshikawa S."/>
            <person name="Kazumasa Y."/>
            <person name="Nakamura Y."/>
            <person name="Ichinomiya M."/>
            <person name="Saitoh K."/>
            <person name="Sato N."/>
            <person name="Blanc-Mathieu R."/>
            <person name="Endo H."/>
            <person name="Kuwata A."/>
            <person name="Ogata H."/>
        </authorList>
    </citation>
    <scope>NUCLEOTIDE SEQUENCE</scope>
</reference>
<accession>A0A9W6ZLS4</accession>
<dbReference type="Proteomes" id="UP001165082">
    <property type="component" value="Unassembled WGS sequence"/>
</dbReference>
<dbReference type="Gene3D" id="3.40.640.10">
    <property type="entry name" value="Type I PLP-dependent aspartate aminotransferase-like (Major domain)"/>
    <property type="match status" value="1"/>
</dbReference>
<keyword evidence="5" id="KW-1185">Reference proteome</keyword>
<dbReference type="InterPro" id="IPR004839">
    <property type="entry name" value="Aminotransferase_I/II_large"/>
</dbReference>
<dbReference type="GO" id="GO:0003824">
    <property type="term" value="F:catalytic activity"/>
    <property type="evidence" value="ECO:0007669"/>
    <property type="project" value="InterPro"/>
</dbReference>
<dbReference type="SUPFAM" id="SSF53383">
    <property type="entry name" value="PLP-dependent transferases"/>
    <property type="match status" value="1"/>
</dbReference>
<organism evidence="4 5">
    <name type="scientific">Triparma retinervis</name>
    <dbReference type="NCBI Taxonomy" id="2557542"/>
    <lineage>
        <taxon>Eukaryota</taxon>
        <taxon>Sar</taxon>
        <taxon>Stramenopiles</taxon>
        <taxon>Ochrophyta</taxon>
        <taxon>Bolidophyceae</taxon>
        <taxon>Parmales</taxon>
        <taxon>Triparmaceae</taxon>
        <taxon>Triparma</taxon>
    </lineage>
</organism>
<keyword evidence="2" id="KW-0663">Pyridoxal phosphate</keyword>
<evidence type="ECO:0000259" key="3">
    <source>
        <dbReference type="Pfam" id="PF00155"/>
    </source>
</evidence>
<dbReference type="Gene3D" id="3.90.1150.10">
    <property type="entry name" value="Aspartate Aminotransferase, domain 1"/>
    <property type="match status" value="1"/>
</dbReference>
<evidence type="ECO:0000256" key="1">
    <source>
        <dbReference type="ARBA" id="ARBA00007441"/>
    </source>
</evidence>
<comment type="caution">
    <text evidence="4">The sequence shown here is derived from an EMBL/GenBank/DDBJ whole genome shotgun (WGS) entry which is preliminary data.</text>
</comment>
<dbReference type="EMBL" id="BRXZ01002062">
    <property type="protein sequence ID" value="GMH53617.1"/>
    <property type="molecule type" value="Genomic_DNA"/>
</dbReference>
<evidence type="ECO:0000313" key="4">
    <source>
        <dbReference type="EMBL" id="GMH53617.1"/>
    </source>
</evidence>
<dbReference type="OrthoDB" id="7042322at2759"/>
<gene>
    <name evidence="4" type="ORF">TrRE_jg9835</name>
</gene>
<evidence type="ECO:0000256" key="2">
    <source>
        <dbReference type="ARBA" id="ARBA00022898"/>
    </source>
</evidence>
<dbReference type="PANTHER" id="PTHR43510:SF1">
    <property type="entry name" value="AMINOTRANSFERASE FUNCTION, HYPOTHETICAL (EUROFUNG)"/>
    <property type="match status" value="1"/>
</dbReference>
<evidence type="ECO:0000313" key="5">
    <source>
        <dbReference type="Proteomes" id="UP001165082"/>
    </source>
</evidence>
<dbReference type="InterPro" id="IPR015424">
    <property type="entry name" value="PyrdxlP-dep_Trfase"/>
</dbReference>
<dbReference type="InterPro" id="IPR015421">
    <property type="entry name" value="PyrdxlP-dep_Trfase_major"/>
</dbReference>
<proteinExistence type="inferred from homology"/>
<feature type="domain" description="Aminotransferase class I/classII large" evidence="3">
    <location>
        <begin position="22"/>
        <end position="335"/>
    </location>
</feature>
<dbReference type="CDD" id="cd00609">
    <property type="entry name" value="AAT_like"/>
    <property type="match status" value="1"/>
</dbReference>
<dbReference type="PROSITE" id="PS00105">
    <property type="entry name" value="AA_TRANSFER_CLASS_1"/>
    <property type="match status" value="1"/>
</dbReference>
<sequence length="346" mass="38710">MSDLLSLSDDECKERWLNLDLGYGHQLGCPLLREDIVSQYFEKDENVSISASDVNVVVPAEGIYLAMTTLLTPSDHVVVTTPSYQSLHQLAESRGCDVSRWSPSTSVDGKYTFDVDELISMITPQTKMVVMNFPHNPTGGMITPAELRCIIYHCRANDAYLFMDEMYKYLEHPGVETLPSVATLYEKGISLGGVSKWGSLAGIRIGWVATKDEFAKREIAKMKDYTTISSSRPSEVLASIGLRNKSILVKSNMDIINEGKAYLRAFVQSHPDKFEWFEPEGGSFAFVKLLGDVNASEYVKNLAEKADLCVMPSELFIDAGDKSLRICFGRKETIEMIERWRLVVEG</sequence>
<dbReference type="PANTHER" id="PTHR43510">
    <property type="entry name" value="AMINOTRANSFERASE FUNCTION, HYPOTHETICAL (EUROFUNG)"/>
    <property type="match status" value="1"/>
</dbReference>
<dbReference type="InterPro" id="IPR015422">
    <property type="entry name" value="PyrdxlP-dep_Trfase_small"/>
</dbReference>
<protein>
    <recommendedName>
        <fullName evidence="3">Aminotransferase class I/classII large domain-containing protein</fullName>
    </recommendedName>
</protein>
<dbReference type="AlphaFoldDB" id="A0A9W6ZLS4"/>
<comment type="similarity">
    <text evidence="1">Belongs to the class-I pyridoxal-phosphate-dependent aminotransferase family.</text>
</comment>
<name>A0A9W6ZLS4_9STRA</name>
<dbReference type="Pfam" id="PF00155">
    <property type="entry name" value="Aminotran_1_2"/>
    <property type="match status" value="1"/>
</dbReference>
<dbReference type="GO" id="GO:0030170">
    <property type="term" value="F:pyridoxal phosphate binding"/>
    <property type="evidence" value="ECO:0007669"/>
    <property type="project" value="InterPro"/>
</dbReference>
<dbReference type="InterPro" id="IPR004838">
    <property type="entry name" value="NHTrfase_class1_PyrdxlP-BS"/>
</dbReference>